<dbReference type="RefSeq" id="WP_157449631.1">
    <property type="nucleotide sequence ID" value="NZ_LDJX01000001.1"/>
</dbReference>
<dbReference type="PATRIC" id="fig|1300341.3.peg.668"/>
<evidence type="ECO:0000313" key="2">
    <source>
        <dbReference type="Proteomes" id="UP000050280"/>
    </source>
</evidence>
<protein>
    <submittedName>
        <fullName evidence="1">Secreted protein with Por secretion system C-terminal sorting domain</fullName>
    </submittedName>
</protein>
<reference evidence="1 2" key="1">
    <citation type="submission" date="2015-09" db="EMBL/GenBank/DDBJ databases">
        <title>Genome sequence of the marine flavobacterium Croceitalea dokdonensis DOKDO 023 that contains proton- and sodium-pumping rhodopsins.</title>
        <authorList>
            <person name="Kwon S.-K."/>
            <person name="Lee H.K."/>
            <person name="Kwak M.-J."/>
            <person name="Kim J.F."/>
        </authorList>
    </citation>
    <scope>NUCLEOTIDE SEQUENCE [LARGE SCALE GENOMIC DNA]</scope>
    <source>
        <strain evidence="1 2">DOKDO 023</strain>
    </source>
</reference>
<organism evidence="1 2">
    <name type="scientific">Croceitalea dokdonensis DOKDO 023</name>
    <dbReference type="NCBI Taxonomy" id="1300341"/>
    <lineage>
        <taxon>Bacteria</taxon>
        <taxon>Pseudomonadati</taxon>
        <taxon>Bacteroidota</taxon>
        <taxon>Flavobacteriia</taxon>
        <taxon>Flavobacteriales</taxon>
        <taxon>Flavobacteriaceae</taxon>
        <taxon>Croceitalea</taxon>
    </lineage>
</organism>
<dbReference type="Proteomes" id="UP000050280">
    <property type="component" value="Unassembled WGS sequence"/>
</dbReference>
<dbReference type="EMBL" id="LDJX01000001">
    <property type="protein sequence ID" value="KPM33771.1"/>
    <property type="molecule type" value="Genomic_DNA"/>
</dbReference>
<keyword evidence="2" id="KW-1185">Reference proteome</keyword>
<gene>
    <name evidence="1" type="ORF">I595_677</name>
</gene>
<accession>A0A0P7AZP3</accession>
<dbReference type="OrthoDB" id="9798438at2"/>
<evidence type="ECO:0000313" key="1">
    <source>
        <dbReference type="EMBL" id="KPM33771.1"/>
    </source>
</evidence>
<sequence>MRHVLVIFFGLHMFLGHSQTEVLEIGTLPQSLMETSGLLVYNGKLITHNDSGNLPELYELDTLTLAITRTVRITNHSNKDWEDLAQDESFIYIGDFGNNNGDRQDLRVLRIAKADYDISDEVSAEEIVFLYEDQTSFETQQDSDFDAEAFFSLGDDLIILTKQWQQQGTVAYKIPKLPGAFLAERLDSYQVDGLVTGATFNESTNTLFLVGYSQFLAPFFVQVTDVGSTSIFSGIQTKTNLNIGFAQVEAIAQDSEGQFYISSEQFTNPPLVNSLARVFKFPLDREVVEEGEENPLPPGEFPEGLIVYKSFGAQQLNYNLNIDTPITGMGVFTNSGKLITYVPLEDITQTPLDISYLQQSLYFLSFFLVGDGIISAPFFKD</sequence>
<comment type="caution">
    <text evidence="1">The sequence shown here is derived from an EMBL/GenBank/DDBJ whole genome shotgun (WGS) entry which is preliminary data.</text>
</comment>
<proteinExistence type="predicted"/>
<dbReference type="AlphaFoldDB" id="A0A0P7AZP3"/>
<name>A0A0P7AZP3_9FLAO</name>
<dbReference type="STRING" id="1300341.I595_677"/>